<dbReference type="PANTHER" id="PTHR12001:SF85">
    <property type="entry name" value="SHORT CHAIN ISOPRENYL DIPHOSPHATE SYNTHASE"/>
    <property type="match status" value="1"/>
</dbReference>
<feature type="compositionally biased region" description="Basic and acidic residues" evidence="6">
    <location>
        <begin position="159"/>
        <end position="169"/>
    </location>
</feature>
<dbReference type="GO" id="GO:0008299">
    <property type="term" value="P:isoprenoid biosynthetic process"/>
    <property type="evidence" value="ECO:0007669"/>
    <property type="project" value="InterPro"/>
</dbReference>
<dbReference type="SFLD" id="SFLDS00005">
    <property type="entry name" value="Isoprenoid_Synthase_Type_I"/>
    <property type="match status" value="1"/>
</dbReference>
<reference evidence="7" key="1">
    <citation type="submission" date="2020-05" db="EMBL/GenBank/DDBJ databases">
        <authorList>
            <person name="Chiriac C."/>
            <person name="Salcher M."/>
            <person name="Ghai R."/>
            <person name="Kavagutti S V."/>
        </authorList>
    </citation>
    <scope>NUCLEOTIDE SEQUENCE</scope>
</reference>
<protein>
    <submittedName>
        <fullName evidence="7">Unannotated protein</fullName>
    </submittedName>
</protein>
<keyword evidence="3" id="KW-0808">Transferase</keyword>
<dbReference type="InterPro" id="IPR000092">
    <property type="entry name" value="Polyprenyl_synt"/>
</dbReference>
<organism evidence="7">
    <name type="scientific">freshwater metagenome</name>
    <dbReference type="NCBI Taxonomy" id="449393"/>
    <lineage>
        <taxon>unclassified sequences</taxon>
        <taxon>metagenomes</taxon>
        <taxon>ecological metagenomes</taxon>
    </lineage>
</organism>
<feature type="region of interest" description="Disordered" evidence="6">
    <location>
        <begin position="143"/>
        <end position="169"/>
    </location>
</feature>
<comment type="similarity">
    <text evidence="2">Belongs to the FPP/GGPP synthase family.</text>
</comment>
<dbReference type="CDD" id="cd00685">
    <property type="entry name" value="Trans_IPPS_HT"/>
    <property type="match status" value="1"/>
</dbReference>
<evidence type="ECO:0000256" key="6">
    <source>
        <dbReference type="SAM" id="MobiDB-lite"/>
    </source>
</evidence>
<name>A0A6J6TEW0_9ZZZZ</name>
<gene>
    <name evidence="7" type="ORF">UFOPK2761_01660</name>
</gene>
<dbReference type="Pfam" id="PF00348">
    <property type="entry name" value="polyprenyl_synt"/>
    <property type="match status" value="1"/>
</dbReference>
<evidence type="ECO:0000256" key="5">
    <source>
        <dbReference type="ARBA" id="ARBA00022842"/>
    </source>
</evidence>
<evidence type="ECO:0000256" key="1">
    <source>
        <dbReference type="ARBA" id="ARBA00001946"/>
    </source>
</evidence>
<evidence type="ECO:0000256" key="2">
    <source>
        <dbReference type="ARBA" id="ARBA00006706"/>
    </source>
</evidence>
<feature type="region of interest" description="Disordered" evidence="6">
    <location>
        <begin position="1"/>
        <end position="37"/>
    </location>
</feature>
<sequence length="398" mass="41920">MTAEMFAPPATRRARAARAGAARAEEPTAPTTSHADQAGAEALAAVEELLRLRLDRLAGEWRRGPGPEPLVGDADPVLGEQGLPGILAELVLGAGKRFRPLMCHWGWLAAGGTESGADPTVPVRIGAALELLHAFGLAQDDVMDGSTTRRGRPATHVSASDRHRAAGGRDDPLRYGESVAVLVGDLAHMEADAIVAELAQPVRHLWWRTSVELVRGQVLDLSEAAAGGGANAEDRAWAVARAKSGGYTIQRPLELGAVAAGAGSEVLDALGEYGAHLGEAFALRDDLLGVWGDPELTGKPAHDDLRAGKATVLLAWAEQEATGRAADVVARIRNQQHEDGDVEEAAQIMESTGVRERAEEQVRRSHASALAALEEPALHPAGVAGLRQVADSVCWRTR</sequence>
<dbReference type="Gene3D" id="1.10.600.10">
    <property type="entry name" value="Farnesyl Diphosphate Synthase"/>
    <property type="match status" value="1"/>
</dbReference>
<dbReference type="InterPro" id="IPR008949">
    <property type="entry name" value="Isoprenoid_synthase_dom_sf"/>
</dbReference>
<dbReference type="PANTHER" id="PTHR12001">
    <property type="entry name" value="GERANYLGERANYL PYROPHOSPHATE SYNTHASE"/>
    <property type="match status" value="1"/>
</dbReference>
<evidence type="ECO:0000256" key="3">
    <source>
        <dbReference type="ARBA" id="ARBA00022679"/>
    </source>
</evidence>
<keyword evidence="4" id="KW-0479">Metal-binding</keyword>
<dbReference type="GO" id="GO:0004659">
    <property type="term" value="F:prenyltransferase activity"/>
    <property type="evidence" value="ECO:0007669"/>
    <property type="project" value="InterPro"/>
</dbReference>
<comment type="cofactor">
    <cofactor evidence="1">
        <name>Mg(2+)</name>
        <dbReference type="ChEBI" id="CHEBI:18420"/>
    </cofactor>
</comment>
<accession>A0A6J6TEW0</accession>
<dbReference type="EMBL" id="CAEZYQ010000012">
    <property type="protein sequence ID" value="CAB4746002.1"/>
    <property type="molecule type" value="Genomic_DNA"/>
</dbReference>
<dbReference type="AlphaFoldDB" id="A0A6J6TEW0"/>
<feature type="compositionally biased region" description="Low complexity" evidence="6">
    <location>
        <begin position="7"/>
        <end position="37"/>
    </location>
</feature>
<dbReference type="SUPFAM" id="SSF48576">
    <property type="entry name" value="Terpenoid synthases"/>
    <property type="match status" value="1"/>
</dbReference>
<dbReference type="GO" id="GO:0046872">
    <property type="term" value="F:metal ion binding"/>
    <property type="evidence" value="ECO:0007669"/>
    <property type="project" value="UniProtKB-KW"/>
</dbReference>
<evidence type="ECO:0000256" key="4">
    <source>
        <dbReference type="ARBA" id="ARBA00022723"/>
    </source>
</evidence>
<proteinExistence type="inferred from homology"/>
<keyword evidence="5" id="KW-0460">Magnesium</keyword>
<evidence type="ECO:0000313" key="7">
    <source>
        <dbReference type="EMBL" id="CAB4746002.1"/>
    </source>
</evidence>